<reference evidence="1" key="1">
    <citation type="journal article" date="2017" name="Nature">
        <title>The sunflower genome provides insights into oil metabolism, flowering and Asterid evolution.</title>
        <authorList>
            <person name="Badouin H."/>
            <person name="Gouzy J."/>
            <person name="Grassa C.J."/>
            <person name="Murat F."/>
            <person name="Staton S.E."/>
            <person name="Cottret L."/>
            <person name="Lelandais-Briere C."/>
            <person name="Owens G.L."/>
            <person name="Carrere S."/>
            <person name="Mayjonade B."/>
            <person name="Legrand L."/>
            <person name="Gill N."/>
            <person name="Kane N.C."/>
            <person name="Bowers J.E."/>
            <person name="Hubner S."/>
            <person name="Bellec A."/>
            <person name="Berard A."/>
            <person name="Berges H."/>
            <person name="Blanchet N."/>
            <person name="Boniface M.C."/>
            <person name="Brunel D."/>
            <person name="Catrice O."/>
            <person name="Chaidir N."/>
            <person name="Claudel C."/>
            <person name="Donnadieu C."/>
            <person name="Faraut T."/>
            <person name="Fievet G."/>
            <person name="Helmstetter N."/>
            <person name="King M."/>
            <person name="Knapp S.J."/>
            <person name="Lai Z."/>
            <person name="Le Paslier M.C."/>
            <person name="Lippi Y."/>
            <person name="Lorenzon L."/>
            <person name="Mandel J.R."/>
            <person name="Marage G."/>
            <person name="Marchand G."/>
            <person name="Marquand E."/>
            <person name="Bret-Mestries E."/>
            <person name="Morien E."/>
            <person name="Nambeesan S."/>
            <person name="Nguyen T."/>
            <person name="Pegot-Espagnet P."/>
            <person name="Pouilly N."/>
            <person name="Raftis F."/>
            <person name="Sallet E."/>
            <person name="Schiex T."/>
            <person name="Thomas J."/>
            <person name="Vandecasteele C."/>
            <person name="Vares D."/>
            <person name="Vear F."/>
            <person name="Vautrin S."/>
            <person name="Crespi M."/>
            <person name="Mangin B."/>
            <person name="Burke J.M."/>
            <person name="Salse J."/>
            <person name="Munos S."/>
            <person name="Vincourt P."/>
            <person name="Rieseberg L.H."/>
            <person name="Langlade N.B."/>
        </authorList>
    </citation>
    <scope>NUCLEOTIDE SEQUENCE</scope>
    <source>
        <tissue evidence="1">Leaves</tissue>
    </source>
</reference>
<dbReference type="Gramene" id="mRNA:HanXRQr2_Chr17g0810781">
    <property type="protein sequence ID" value="CDS:HanXRQr2_Chr17g0810781.1"/>
    <property type="gene ID" value="HanXRQr2_Chr17g0810781"/>
</dbReference>
<organism evidence="1 2">
    <name type="scientific">Helianthus annuus</name>
    <name type="common">Common sunflower</name>
    <dbReference type="NCBI Taxonomy" id="4232"/>
    <lineage>
        <taxon>Eukaryota</taxon>
        <taxon>Viridiplantae</taxon>
        <taxon>Streptophyta</taxon>
        <taxon>Embryophyta</taxon>
        <taxon>Tracheophyta</taxon>
        <taxon>Spermatophyta</taxon>
        <taxon>Magnoliopsida</taxon>
        <taxon>eudicotyledons</taxon>
        <taxon>Gunneridae</taxon>
        <taxon>Pentapetalae</taxon>
        <taxon>asterids</taxon>
        <taxon>campanulids</taxon>
        <taxon>Asterales</taxon>
        <taxon>Asteraceae</taxon>
        <taxon>Asteroideae</taxon>
        <taxon>Heliantheae alliance</taxon>
        <taxon>Heliantheae</taxon>
        <taxon>Helianthus</taxon>
    </lineage>
</organism>
<gene>
    <name evidence="1" type="ORF">HanXRQr2_Chr17g0810781</name>
</gene>
<protein>
    <submittedName>
        <fullName evidence="1">Uncharacterized protein</fullName>
    </submittedName>
</protein>
<comment type="caution">
    <text evidence="1">The sequence shown here is derived from an EMBL/GenBank/DDBJ whole genome shotgun (WGS) entry which is preliminary data.</text>
</comment>
<keyword evidence="2" id="KW-1185">Reference proteome</keyword>
<dbReference type="AlphaFoldDB" id="A0A9K3DIH8"/>
<reference evidence="1" key="2">
    <citation type="submission" date="2020-06" db="EMBL/GenBank/DDBJ databases">
        <title>Helianthus annuus Genome sequencing and assembly Release 2.</title>
        <authorList>
            <person name="Gouzy J."/>
            <person name="Langlade N."/>
            <person name="Munos S."/>
        </authorList>
    </citation>
    <scope>NUCLEOTIDE SEQUENCE</scope>
    <source>
        <tissue evidence="1">Leaves</tissue>
    </source>
</reference>
<accession>A0A9K3DIH8</accession>
<dbReference type="EMBL" id="MNCJ02000332">
    <property type="protein sequence ID" value="KAF5756112.1"/>
    <property type="molecule type" value="Genomic_DNA"/>
</dbReference>
<name>A0A9K3DIH8_HELAN</name>
<proteinExistence type="predicted"/>
<dbReference type="Proteomes" id="UP000215914">
    <property type="component" value="Unassembled WGS sequence"/>
</dbReference>
<sequence>MILQLRSFYFSSSSILVQMLTLHKHKSLVIYLSSKHNKTNNVIQMNHSPS</sequence>
<evidence type="ECO:0000313" key="2">
    <source>
        <dbReference type="Proteomes" id="UP000215914"/>
    </source>
</evidence>
<evidence type="ECO:0000313" key="1">
    <source>
        <dbReference type="EMBL" id="KAF5756112.1"/>
    </source>
</evidence>